<name>A0A026WDM2_OOCBI</name>
<organism evidence="2 3">
    <name type="scientific">Ooceraea biroi</name>
    <name type="common">Clonal raider ant</name>
    <name type="synonym">Cerapachys biroi</name>
    <dbReference type="NCBI Taxonomy" id="2015173"/>
    <lineage>
        <taxon>Eukaryota</taxon>
        <taxon>Metazoa</taxon>
        <taxon>Ecdysozoa</taxon>
        <taxon>Arthropoda</taxon>
        <taxon>Hexapoda</taxon>
        <taxon>Insecta</taxon>
        <taxon>Pterygota</taxon>
        <taxon>Neoptera</taxon>
        <taxon>Endopterygota</taxon>
        <taxon>Hymenoptera</taxon>
        <taxon>Apocrita</taxon>
        <taxon>Aculeata</taxon>
        <taxon>Formicoidea</taxon>
        <taxon>Formicidae</taxon>
        <taxon>Dorylinae</taxon>
        <taxon>Ooceraea</taxon>
    </lineage>
</organism>
<reference evidence="2 3" key="1">
    <citation type="journal article" date="2014" name="Curr. Biol.">
        <title>The genome of the clonal raider ant Cerapachys biroi.</title>
        <authorList>
            <person name="Oxley P.R."/>
            <person name="Ji L."/>
            <person name="Fetter-Pruneda I."/>
            <person name="McKenzie S.K."/>
            <person name="Li C."/>
            <person name="Hu H."/>
            <person name="Zhang G."/>
            <person name="Kronauer D.J."/>
        </authorList>
    </citation>
    <scope>NUCLEOTIDE SEQUENCE [LARGE SCALE GENOMIC DNA]</scope>
</reference>
<evidence type="ECO:0000313" key="2">
    <source>
        <dbReference type="EMBL" id="EZA54190.1"/>
    </source>
</evidence>
<sequence>MTGSAHNPGLKAGPVPPSSAGRMSVGKYSWRINKEQLLYIGYLTLFRVFSSRNGFTRARVAWTYNGAERKCIALNRAGNRPRKAVIRFRRAAAPSAPP</sequence>
<evidence type="ECO:0000313" key="3">
    <source>
        <dbReference type="Proteomes" id="UP000053097"/>
    </source>
</evidence>
<accession>A0A026WDM2</accession>
<dbReference type="AlphaFoldDB" id="A0A026WDM2"/>
<feature type="region of interest" description="Disordered" evidence="1">
    <location>
        <begin position="1"/>
        <end position="23"/>
    </location>
</feature>
<gene>
    <name evidence="2" type="ORF">X777_06040</name>
</gene>
<evidence type="ECO:0000256" key="1">
    <source>
        <dbReference type="SAM" id="MobiDB-lite"/>
    </source>
</evidence>
<protein>
    <submittedName>
        <fullName evidence="2">Uncharacterized protein</fullName>
    </submittedName>
</protein>
<proteinExistence type="predicted"/>
<dbReference type="EMBL" id="KK107260">
    <property type="protein sequence ID" value="EZA54190.1"/>
    <property type="molecule type" value="Genomic_DNA"/>
</dbReference>
<keyword evidence="3" id="KW-1185">Reference proteome</keyword>
<dbReference type="Proteomes" id="UP000053097">
    <property type="component" value="Unassembled WGS sequence"/>
</dbReference>